<dbReference type="Proteomes" id="UP001153148">
    <property type="component" value="Unassembled WGS sequence"/>
</dbReference>
<accession>A0ABN7P763</accession>
<gene>
    <name evidence="1" type="ORF">TPAB3V08_LOCUS8752</name>
</gene>
<reference evidence="1" key="1">
    <citation type="submission" date="2021-03" db="EMBL/GenBank/DDBJ databases">
        <authorList>
            <person name="Tran Van P."/>
        </authorList>
    </citation>
    <scope>NUCLEOTIDE SEQUENCE</scope>
</reference>
<evidence type="ECO:0000313" key="1">
    <source>
        <dbReference type="EMBL" id="CAG2061799.1"/>
    </source>
</evidence>
<evidence type="ECO:0000313" key="2">
    <source>
        <dbReference type="Proteomes" id="UP001153148"/>
    </source>
</evidence>
<keyword evidence="2" id="KW-1185">Reference proteome</keyword>
<dbReference type="EMBL" id="CAJPIN010017299">
    <property type="protein sequence ID" value="CAG2061799.1"/>
    <property type="molecule type" value="Genomic_DNA"/>
</dbReference>
<organism evidence="1 2">
    <name type="scientific">Timema podura</name>
    <name type="common">Walking stick</name>
    <dbReference type="NCBI Taxonomy" id="61482"/>
    <lineage>
        <taxon>Eukaryota</taxon>
        <taxon>Metazoa</taxon>
        <taxon>Ecdysozoa</taxon>
        <taxon>Arthropoda</taxon>
        <taxon>Hexapoda</taxon>
        <taxon>Insecta</taxon>
        <taxon>Pterygota</taxon>
        <taxon>Neoptera</taxon>
        <taxon>Polyneoptera</taxon>
        <taxon>Phasmatodea</taxon>
        <taxon>Timematodea</taxon>
        <taxon>Timematoidea</taxon>
        <taxon>Timematidae</taxon>
        <taxon>Timema</taxon>
    </lineage>
</organism>
<sequence>MTFILDVKIEHRLDRRTGQSKCLLDVTQGGGLKGEKKTDLDLLIKSERVCEIDEPLYQYQESGPFSVTFPPIKDEVNNQVVVNILNEGVSVLSMKGFRLNVYVKKIIVLNMLNEEGSVLNTVEPELNVKKKVVLNMLNEEGSVLNMVEPLVNVKRKVVLNIPEEGVSVIVMEDLLLNVKKEVVLNMLK</sequence>
<name>A0ABN7P763_TIMPD</name>
<protein>
    <submittedName>
        <fullName evidence="1">Uncharacterized protein</fullName>
    </submittedName>
</protein>
<comment type="caution">
    <text evidence="1">The sequence shown here is derived from an EMBL/GenBank/DDBJ whole genome shotgun (WGS) entry which is preliminary data.</text>
</comment>
<proteinExistence type="predicted"/>